<feature type="signal peptide" evidence="1">
    <location>
        <begin position="1"/>
        <end position="24"/>
    </location>
</feature>
<dbReference type="EMBL" id="CM029051">
    <property type="protein sequence ID" value="KAG2559554.1"/>
    <property type="molecule type" value="Genomic_DNA"/>
</dbReference>
<reference evidence="2 3" key="1">
    <citation type="submission" date="2020-05" db="EMBL/GenBank/DDBJ databases">
        <title>WGS assembly of Panicum virgatum.</title>
        <authorList>
            <person name="Lovell J.T."/>
            <person name="Jenkins J."/>
            <person name="Shu S."/>
            <person name="Juenger T.E."/>
            <person name="Schmutz J."/>
        </authorList>
    </citation>
    <scope>NUCLEOTIDE SEQUENCE [LARGE SCALE GENOMIC DNA]</scope>
    <source>
        <strain evidence="3">cv. AP13</strain>
    </source>
</reference>
<name>A0A8T0PMX0_PANVG</name>
<keyword evidence="1" id="KW-0732">Signal</keyword>
<accession>A0A8T0PMX0</accession>
<feature type="chain" id="PRO_5035801916" evidence="1">
    <location>
        <begin position="25"/>
        <end position="106"/>
    </location>
</feature>
<sequence>MDRGHLRHWRRWRLCRAGVHWAFSCACKLLSNRRCCVAAAGPSTCHEVGSLSSTTRDIISAPVTAEAAILEYIAGHVVWAPAPQVITTVNDEDDEIDWAALIAEDE</sequence>
<proteinExistence type="predicted"/>
<evidence type="ECO:0000313" key="2">
    <source>
        <dbReference type="EMBL" id="KAG2559554.1"/>
    </source>
</evidence>
<dbReference type="AlphaFoldDB" id="A0A8T0PMX0"/>
<keyword evidence="3" id="KW-1185">Reference proteome</keyword>
<gene>
    <name evidence="2" type="ORF">PVAP13_8KG018296</name>
</gene>
<dbReference type="PROSITE" id="PS51257">
    <property type="entry name" value="PROKAR_LIPOPROTEIN"/>
    <property type="match status" value="1"/>
</dbReference>
<evidence type="ECO:0000256" key="1">
    <source>
        <dbReference type="SAM" id="SignalP"/>
    </source>
</evidence>
<organism evidence="2 3">
    <name type="scientific">Panicum virgatum</name>
    <name type="common">Blackwell switchgrass</name>
    <dbReference type="NCBI Taxonomy" id="38727"/>
    <lineage>
        <taxon>Eukaryota</taxon>
        <taxon>Viridiplantae</taxon>
        <taxon>Streptophyta</taxon>
        <taxon>Embryophyta</taxon>
        <taxon>Tracheophyta</taxon>
        <taxon>Spermatophyta</taxon>
        <taxon>Magnoliopsida</taxon>
        <taxon>Liliopsida</taxon>
        <taxon>Poales</taxon>
        <taxon>Poaceae</taxon>
        <taxon>PACMAD clade</taxon>
        <taxon>Panicoideae</taxon>
        <taxon>Panicodae</taxon>
        <taxon>Paniceae</taxon>
        <taxon>Panicinae</taxon>
        <taxon>Panicum</taxon>
        <taxon>Panicum sect. Hiantes</taxon>
    </lineage>
</organism>
<protein>
    <submittedName>
        <fullName evidence="2">Uncharacterized protein</fullName>
    </submittedName>
</protein>
<evidence type="ECO:0000313" key="3">
    <source>
        <dbReference type="Proteomes" id="UP000823388"/>
    </source>
</evidence>
<dbReference type="Proteomes" id="UP000823388">
    <property type="component" value="Chromosome 8K"/>
</dbReference>
<comment type="caution">
    <text evidence="2">The sequence shown here is derived from an EMBL/GenBank/DDBJ whole genome shotgun (WGS) entry which is preliminary data.</text>
</comment>